<comment type="caution">
    <text evidence="2">The sequence shown here is derived from an EMBL/GenBank/DDBJ whole genome shotgun (WGS) entry which is preliminary data.</text>
</comment>
<organism evidence="2 3">
    <name type="scientific">Lymnaea stagnalis</name>
    <name type="common">Great pond snail</name>
    <name type="synonym">Helix stagnalis</name>
    <dbReference type="NCBI Taxonomy" id="6523"/>
    <lineage>
        <taxon>Eukaryota</taxon>
        <taxon>Metazoa</taxon>
        <taxon>Spiralia</taxon>
        <taxon>Lophotrochozoa</taxon>
        <taxon>Mollusca</taxon>
        <taxon>Gastropoda</taxon>
        <taxon>Heterobranchia</taxon>
        <taxon>Euthyneura</taxon>
        <taxon>Panpulmonata</taxon>
        <taxon>Hygrophila</taxon>
        <taxon>Lymnaeoidea</taxon>
        <taxon>Lymnaeidae</taxon>
        <taxon>Lymnaea</taxon>
    </lineage>
</organism>
<evidence type="ECO:0000256" key="1">
    <source>
        <dbReference type="SAM" id="Phobius"/>
    </source>
</evidence>
<keyword evidence="1" id="KW-0472">Membrane</keyword>
<protein>
    <submittedName>
        <fullName evidence="2">Uncharacterized protein</fullName>
    </submittedName>
</protein>
<evidence type="ECO:0000313" key="3">
    <source>
        <dbReference type="Proteomes" id="UP001497497"/>
    </source>
</evidence>
<keyword evidence="1" id="KW-0812">Transmembrane</keyword>
<proteinExistence type="predicted"/>
<keyword evidence="1" id="KW-1133">Transmembrane helix</keyword>
<gene>
    <name evidence="2" type="ORF">GSLYS_00017064001</name>
</gene>
<dbReference type="EMBL" id="CAXITT010000555">
    <property type="protein sequence ID" value="CAL1543530.1"/>
    <property type="molecule type" value="Genomic_DNA"/>
</dbReference>
<dbReference type="Proteomes" id="UP001497497">
    <property type="component" value="Unassembled WGS sequence"/>
</dbReference>
<keyword evidence="3" id="KW-1185">Reference proteome</keyword>
<sequence>VPDGGYGWFIVLGCFLAHVIIGGFDRNDGIYYLQFKIKFNESAQLTSWPGASVSTIRLFLGKS</sequence>
<feature type="transmembrane region" description="Helical" evidence="1">
    <location>
        <begin position="6"/>
        <end position="24"/>
    </location>
</feature>
<evidence type="ECO:0000313" key="2">
    <source>
        <dbReference type="EMBL" id="CAL1543530.1"/>
    </source>
</evidence>
<dbReference type="AlphaFoldDB" id="A0AAV2ICY3"/>
<name>A0AAV2ICY3_LYMST</name>
<accession>A0AAV2ICY3</accession>
<reference evidence="2 3" key="1">
    <citation type="submission" date="2024-04" db="EMBL/GenBank/DDBJ databases">
        <authorList>
            <consortium name="Genoscope - CEA"/>
            <person name="William W."/>
        </authorList>
    </citation>
    <scope>NUCLEOTIDE SEQUENCE [LARGE SCALE GENOMIC DNA]</scope>
</reference>
<feature type="non-terminal residue" evidence="2">
    <location>
        <position position="1"/>
    </location>
</feature>